<evidence type="ECO:0000313" key="1">
    <source>
        <dbReference type="EMBL" id="ANJ64221.1"/>
    </source>
</evidence>
<dbReference type="AlphaFoldDB" id="A0A1X9I3A1"/>
<proteinExistence type="predicted"/>
<dbReference type="RefSeq" id="WP_014636598.1">
    <property type="nucleotide sequence ID" value="NZ_CP139163.1"/>
</dbReference>
<organism evidence="1">
    <name type="scientific">Streptococcus suis</name>
    <dbReference type="NCBI Taxonomy" id="1307"/>
    <lineage>
        <taxon>Bacteria</taxon>
        <taxon>Bacillati</taxon>
        <taxon>Bacillota</taxon>
        <taxon>Bacilli</taxon>
        <taxon>Lactobacillales</taxon>
        <taxon>Streptococcaceae</taxon>
        <taxon>Streptococcus</taxon>
    </lineage>
</organism>
<dbReference type="EMBL" id="KX077885">
    <property type="protein sequence ID" value="ANJ64221.1"/>
    <property type="molecule type" value="Genomic_DNA"/>
</dbReference>
<accession>A0A1X9I3A1</accession>
<protein>
    <submittedName>
        <fullName evidence="1">Uncharacterized protein</fullName>
    </submittedName>
</protein>
<reference evidence="1" key="1">
    <citation type="journal article" date="2016" name="Front. Cell. Infect. Microbiol.">
        <title>Evolution and Diversity of the Antimicrobial Resistance Associated Mobilome in Streptococcus suis: A Probable Mobile Genetic Elements Reservoir for Other Streptococci.</title>
        <authorList>
            <person name="Huang J."/>
            <person name="Ma J."/>
            <person name="Shang K."/>
            <person name="Hu X."/>
            <person name="Liang Y."/>
            <person name="Li D."/>
            <person name="Wu Z."/>
            <person name="Dai L."/>
            <person name="Chen L."/>
            <person name="Wang L."/>
        </authorList>
    </citation>
    <scope>NUCLEOTIDE SEQUENCE</scope>
    <source>
        <strain evidence="1">LP081102</strain>
    </source>
</reference>
<sequence>MKLITTIHDVDGNLLNFLDSTCLRLSSIFNETYVTISDRTCPKVIKKCQELFNNVKIIPKKGAADARRQVLKFALDDENRHRNEYIFYCDFDRVVTWIKTDFNSLQELARKEKFFSRIYDYIVIGRTLEAFNSHPDSWKETEKITNLIAELNLQIEDLDITAGASMFSPKYANIIALHSEHSHTDCEWPFIVRNHLGKIGSFKTSGLRFEKINEARKTTLHSEYYSRLRLSCHILSIFYE</sequence>
<name>A0A1X9I3A1_STRSU</name>